<feature type="domain" description="PIN" evidence="1">
    <location>
        <begin position="3"/>
        <end position="124"/>
    </location>
</feature>
<dbReference type="InterPro" id="IPR052919">
    <property type="entry name" value="TA_system_RNase"/>
</dbReference>
<proteinExistence type="predicted"/>
<evidence type="ECO:0000313" key="3">
    <source>
        <dbReference type="Proteomes" id="UP000269352"/>
    </source>
</evidence>
<dbReference type="CDD" id="cd09872">
    <property type="entry name" value="PIN_Sll0205-like"/>
    <property type="match status" value="1"/>
</dbReference>
<dbReference type="InterPro" id="IPR029060">
    <property type="entry name" value="PIN-like_dom_sf"/>
</dbReference>
<dbReference type="PANTHER" id="PTHR36173:SF2">
    <property type="entry name" value="RIBONUCLEASE VAPC16"/>
    <property type="match status" value="1"/>
</dbReference>
<dbReference type="AlphaFoldDB" id="A0A388TE27"/>
<sequence length="133" mass="15439">MNYLVDTHTLVWACLSSDKLSGKVHGIVEDRNNKILVSVISFWEVALKVRVDKFAFRDIEIKILPQYAKNMGFSVLDLQEQDAISFLDLPVKENHKDPFDRMLIWQAINNNLTLLSKDKLFQQYTADGLKLLW</sequence>
<keyword evidence="3" id="KW-1185">Reference proteome</keyword>
<dbReference type="EMBL" id="BGZN01000096">
    <property type="protein sequence ID" value="GBR74867.1"/>
    <property type="molecule type" value="Genomic_DNA"/>
</dbReference>
<dbReference type="Gene3D" id="3.40.50.1010">
    <property type="entry name" value="5'-nuclease"/>
    <property type="match status" value="1"/>
</dbReference>
<dbReference type="PANTHER" id="PTHR36173">
    <property type="entry name" value="RIBONUCLEASE VAPC16-RELATED"/>
    <property type="match status" value="1"/>
</dbReference>
<comment type="caution">
    <text evidence="2">The sequence shown here is derived from an EMBL/GenBank/DDBJ whole genome shotgun (WGS) entry which is preliminary data.</text>
</comment>
<reference evidence="2 3" key="1">
    <citation type="journal article" date="2019" name="ISME J.">
        <title>Genome analyses of uncultured TG2/ZB3 bacteria in 'Margulisbacteria' specifically attached to ectosymbiotic spirochetes of protists in the termite gut.</title>
        <authorList>
            <person name="Utami Y.D."/>
            <person name="Kuwahara H."/>
            <person name="Igai K."/>
            <person name="Murakami T."/>
            <person name="Sugaya K."/>
            <person name="Morikawa T."/>
            <person name="Nagura Y."/>
            <person name="Yuki M."/>
            <person name="Deevong P."/>
            <person name="Inoue T."/>
            <person name="Kihara K."/>
            <person name="Lo N."/>
            <person name="Yamada A."/>
            <person name="Ohkuma M."/>
            <person name="Hongoh Y."/>
        </authorList>
    </citation>
    <scope>NUCLEOTIDE SEQUENCE [LARGE SCALE GENOMIC DNA]</scope>
    <source>
        <strain evidence="2">NkOx7-01</strain>
    </source>
</reference>
<dbReference type="SUPFAM" id="SSF88723">
    <property type="entry name" value="PIN domain-like"/>
    <property type="match status" value="1"/>
</dbReference>
<organism evidence="2 3">
    <name type="scientific">Termititenax aidoneus</name>
    <dbReference type="NCBI Taxonomy" id="2218524"/>
    <lineage>
        <taxon>Bacteria</taxon>
        <taxon>Bacillati</taxon>
        <taxon>Candidatus Margulisiibacteriota</taxon>
        <taxon>Candidatus Termititenacia</taxon>
        <taxon>Candidatus Termititenacales</taxon>
        <taxon>Candidatus Termititenacaceae</taxon>
        <taxon>Candidatus Termititenax</taxon>
    </lineage>
</organism>
<evidence type="ECO:0000259" key="1">
    <source>
        <dbReference type="Pfam" id="PF01850"/>
    </source>
</evidence>
<protein>
    <submittedName>
        <fullName evidence="2">Toxin PIN domain</fullName>
    </submittedName>
</protein>
<gene>
    <name evidence="2" type="ORF">NO1_1964</name>
</gene>
<accession>A0A388TE27</accession>
<dbReference type="Proteomes" id="UP000269352">
    <property type="component" value="Unassembled WGS sequence"/>
</dbReference>
<dbReference type="Pfam" id="PF01850">
    <property type="entry name" value="PIN"/>
    <property type="match status" value="1"/>
</dbReference>
<name>A0A388TE27_TERA1</name>
<evidence type="ECO:0000313" key="2">
    <source>
        <dbReference type="EMBL" id="GBR74867.1"/>
    </source>
</evidence>
<dbReference type="InterPro" id="IPR002716">
    <property type="entry name" value="PIN_dom"/>
</dbReference>
<dbReference type="InterPro" id="IPR041705">
    <property type="entry name" value="PIN_Sll0205"/>
</dbReference>